<organism evidence="3 4">
    <name type="scientific">Saccharicrinis carchari</name>
    <dbReference type="NCBI Taxonomy" id="1168039"/>
    <lineage>
        <taxon>Bacteria</taxon>
        <taxon>Pseudomonadati</taxon>
        <taxon>Bacteroidota</taxon>
        <taxon>Bacteroidia</taxon>
        <taxon>Marinilabiliales</taxon>
        <taxon>Marinilabiliaceae</taxon>
        <taxon>Saccharicrinis</taxon>
    </lineage>
</organism>
<gene>
    <name evidence="3" type="ORF">SAMN06265379_101125</name>
</gene>
<feature type="signal peptide" evidence="1">
    <location>
        <begin position="1"/>
        <end position="24"/>
    </location>
</feature>
<feature type="domain" description="FMN-binding" evidence="2">
    <location>
        <begin position="103"/>
        <end position="168"/>
    </location>
</feature>
<sequence length="187" mass="20989">MSKNKWILATLCTWLLVTSGMAQANIDYTHRTLKKEMEKNWGAKLDDLIQMEMAAGTSLEGQFFTVMKPNTKYVYVGRVNSCRSGGCNISTESQGSSEYFDYFIFFDAKANVELIKVYNYAATHGHEVMAKGWLKQFKGYNNSKELRVGKNVDTISGATISVNAITEDIRQKTNLIVNLLNSKVASK</sequence>
<dbReference type="InterPro" id="IPR007329">
    <property type="entry name" value="FMN-bd"/>
</dbReference>
<feature type="chain" id="PRO_5021995323" evidence="1">
    <location>
        <begin position="25"/>
        <end position="187"/>
    </location>
</feature>
<dbReference type="GO" id="GO:0016020">
    <property type="term" value="C:membrane"/>
    <property type="evidence" value="ECO:0007669"/>
    <property type="project" value="InterPro"/>
</dbReference>
<dbReference type="EMBL" id="FXTB01000001">
    <property type="protein sequence ID" value="SMO33776.1"/>
    <property type="molecule type" value="Genomic_DNA"/>
</dbReference>
<dbReference type="AlphaFoldDB" id="A0A521AG55"/>
<protein>
    <submittedName>
        <fullName evidence="3">FMN-binding domain-containing protein</fullName>
    </submittedName>
</protein>
<accession>A0A521AG55</accession>
<evidence type="ECO:0000313" key="3">
    <source>
        <dbReference type="EMBL" id="SMO33776.1"/>
    </source>
</evidence>
<reference evidence="3 4" key="1">
    <citation type="submission" date="2017-05" db="EMBL/GenBank/DDBJ databases">
        <authorList>
            <person name="Varghese N."/>
            <person name="Submissions S."/>
        </authorList>
    </citation>
    <scope>NUCLEOTIDE SEQUENCE [LARGE SCALE GENOMIC DNA]</scope>
    <source>
        <strain evidence="3 4">DSM 27040</strain>
    </source>
</reference>
<evidence type="ECO:0000313" key="4">
    <source>
        <dbReference type="Proteomes" id="UP000319040"/>
    </source>
</evidence>
<dbReference type="Pfam" id="PF04205">
    <property type="entry name" value="FMN_bind"/>
    <property type="match status" value="1"/>
</dbReference>
<keyword evidence="1" id="KW-0732">Signal</keyword>
<evidence type="ECO:0000259" key="2">
    <source>
        <dbReference type="Pfam" id="PF04205"/>
    </source>
</evidence>
<proteinExistence type="predicted"/>
<dbReference type="Proteomes" id="UP000319040">
    <property type="component" value="Unassembled WGS sequence"/>
</dbReference>
<dbReference type="GO" id="GO:0010181">
    <property type="term" value="F:FMN binding"/>
    <property type="evidence" value="ECO:0007669"/>
    <property type="project" value="InterPro"/>
</dbReference>
<keyword evidence="4" id="KW-1185">Reference proteome</keyword>
<name>A0A521AG55_SACCC</name>
<evidence type="ECO:0000256" key="1">
    <source>
        <dbReference type="SAM" id="SignalP"/>
    </source>
</evidence>